<dbReference type="InterPro" id="IPR050178">
    <property type="entry name" value="AspA/AstE_fam"/>
</dbReference>
<dbReference type="InterPro" id="IPR055438">
    <property type="entry name" value="AstE_AspA_cat"/>
</dbReference>
<dbReference type="PANTHER" id="PTHR15162">
    <property type="entry name" value="ASPARTOACYLASE"/>
    <property type="match status" value="1"/>
</dbReference>
<dbReference type="GO" id="GO:0005829">
    <property type="term" value="C:cytosol"/>
    <property type="evidence" value="ECO:0007669"/>
    <property type="project" value="TreeGrafter"/>
</dbReference>
<reference evidence="6 7" key="1">
    <citation type="journal article" date="2015" name="Nature">
        <title>rRNA introns, odd ribosomes, and small enigmatic genomes across a large radiation of phyla.</title>
        <authorList>
            <person name="Brown C.T."/>
            <person name="Hug L.A."/>
            <person name="Thomas B.C."/>
            <person name="Sharon I."/>
            <person name="Castelle C.J."/>
            <person name="Singh A."/>
            <person name="Wilkins M.J."/>
            <person name="Williams K.H."/>
            <person name="Banfield J.F."/>
        </authorList>
    </citation>
    <scope>NUCLEOTIDE SEQUENCE [LARGE SCALE GENOMIC DNA]</scope>
</reference>
<evidence type="ECO:0000256" key="1">
    <source>
        <dbReference type="ARBA" id="ARBA00001947"/>
    </source>
</evidence>
<evidence type="ECO:0000313" key="6">
    <source>
        <dbReference type="EMBL" id="KKU06207.1"/>
    </source>
</evidence>
<dbReference type="PANTHER" id="PTHR15162:SF7">
    <property type="entry name" value="SUCCINYLGLUTAMATE DESUCCINYLASE"/>
    <property type="match status" value="1"/>
</dbReference>
<dbReference type="Gene3D" id="3.40.630.10">
    <property type="entry name" value="Zn peptidases"/>
    <property type="match status" value="1"/>
</dbReference>
<organism evidence="6 7">
    <name type="scientific">Candidatus Magasanikbacteria bacterium GW2011_GWA2_45_39</name>
    <dbReference type="NCBI Taxonomy" id="1619041"/>
    <lineage>
        <taxon>Bacteria</taxon>
        <taxon>Candidatus Magasanikiibacteriota</taxon>
    </lineage>
</organism>
<sequence length="300" mass="34154">MKYQPAKWKNDLTPGIWELISPQKGQTLILIGQIHGNELTGFKVIQCLLKMKKKLAQSMRGGRLILIHGNPAAAKANLRFTKGGIDLNRAWLTPREIKKQCTARDSYEWKRLKEIKPYLRADKNTISLDIHSSSSRTKPFLLLPVINKQYCWWIRRLGVPIASFGWNNQFTRGQSTLEWVYMQGGVGMGVECGQHTDPQTVKNAWRVASNFLATAFTCFPMPTLSRPTIFKIKKTIPYIEQFKWKKKNIVGPVHLKKGERFGMSPKGGVYSQDEGYLFLPNAHPEPANPDIGYLANKNVK</sequence>
<keyword evidence="4" id="KW-0862">Zinc</keyword>
<evidence type="ECO:0000256" key="4">
    <source>
        <dbReference type="ARBA" id="ARBA00022833"/>
    </source>
</evidence>
<gene>
    <name evidence="6" type="ORF">UX10_C0037G0013</name>
</gene>
<name>A0A0G1MDR5_9BACT</name>
<proteinExistence type="predicted"/>
<dbReference type="EMBL" id="LCKX01000037">
    <property type="protein sequence ID" value="KKU06207.1"/>
    <property type="molecule type" value="Genomic_DNA"/>
</dbReference>
<keyword evidence="3" id="KW-0378">Hydrolase</keyword>
<comment type="cofactor">
    <cofactor evidence="1">
        <name>Zn(2+)</name>
        <dbReference type="ChEBI" id="CHEBI:29105"/>
    </cofactor>
</comment>
<dbReference type="AlphaFoldDB" id="A0A0G1MDR5"/>
<dbReference type="GO" id="GO:0016788">
    <property type="term" value="F:hydrolase activity, acting on ester bonds"/>
    <property type="evidence" value="ECO:0007669"/>
    <property type="project" value="InterPro"/>
</dbReference>
<dbReference type="Proteomes" id="UP000033999">
    <property type="component" value="Unassembled WGS sequence"/>
</dbReference>
<evidence type="ECO:0000313" key="7">
    <source>
        <dbReference type="Proteomes" id="UP000033999"/>
    </source>
</evidence>
<dbReference type="SUPFAM" id="SSF53187">
    <property type="entry name" value="Zn-dependent exopeptidases"/>
    <property type="match status" value="1"/>
</dbReference>
<comment type="caution">
    <text evidence="6">The sequence shown here is derived from an EMBL/GenBank/DDBJ whole genome shotgun (WGS) entry which is preliminary data.</text>
</comment>
<evidence type="ECO:0000256" key="3">
    <source>
        <dbReference type="ARBA" id="ARBA00022801"/>
    </source>
</evidence>
<accession>A0A0G1MDR5</accession>
<protein>
    <recommendedName>
        <fullName evidence="5">Succinylglutamate desuccinylase/Aspartoacylase catalytic domain-containing protein</fullName>
    </recommendedName>
</protein>
<keyword evidence="2" id="KW-0479">Metal-binding</keyword>
<feature type="domain" description="Succinylglutamate desuccinylase/Aspartoacylase catalytic" evidence="5">
    <location>
        <begin position="25"/>
        <end position="161"/>
    </location>
</feature>
<evidence type="ECO:0000256" key="2">
    <source>
        <dbReference type="ARBA" id="ARBA00022723"/>
    </source>
</evidence>
<evidence type="ECO:0000259" key="5">
    <source>
        <dbReference type="Pfam" id="PF24827"/>
    </source>
</evidence>
<dbReference type="Pfam" id="PF24827">
    <property type="entry name" value="AstE_AspA_cat"/>
    <property type="match status" value="1"/>
</dbReference>
<dbReference type="GO" id="GO:0046872">
    <property type="term" value="F:metal ion binding"/>
    <property type="evidence" value="ECO:0007669"/>
    <property type="project" value="UniProtKB-KW"/>
</dbReference>